<accession>A0A919JXV0</accession>
<organism evidence="2 3">
    <name type="scientific">Paractinoplanes rishiriensis</name>
    <dbReference type="NCBI Taxonomy" id="1050105"/>
    <lineage>
        <taxon>Bacteria</taxon>
        <taxon>Bacillati</taxon>
        <taxon>Actinomycetota</taxon>
        <taxon>Actinomycetes</taxon>
        <taxon>Micromonosporales</taxon>
        <taxon>Micromonosporaceae</taxon>
        <taxon>Paractinoplanes</taxon>
    </lineage>
</organism>
<gene>
    <name evidence="2" type="ORF">Ari01nite_04160</name>
</gene>
<dbReference type="EMBL" id="BOMV01000005">
    <property type="protein sequence ID" value="GIE92951.1"/>
    <property type="molecule type" value="Genomic_DNA"/>
</dbReference>
<dbReference type="PANTHER" id="PTHR33164">
    <property type="entry name" value="TRANSCRIPTIONAL REGULATOR, MARR FAMILY"/>
    <property type="match status" value="1"/>
</dbReference>
<dbReference type="InterPro" id="IPR036390">
    <property type="entry name" value="WH_DNA-bd_sf"/>
</dbReference>
<evidence type="ECO:0000313" key="2">
    <source>
        <dbReference type="EMBL" id="GIE92951.1"/>
    </source>
</evidence>
<dbReference type="Proteomes" id="UP000636960">
    <property type="component" value="Unassembled WGS sequence"/>
</dbReference>
<name>A0A919JXV0_9ACTN</name>
<dbReference type="SUPFAM" id="SSF46785">
    <property type="entry name" value="Winged helix' DNA-binding domain"/>
    <property type="match status" value="1"/>
</dbReference>
<dbReference type="PROSITE" id="PS50995">
    <property type="entry name" value="HTH_MARR_2"/>
    <property type="match status" value="1"/>
</dbReference>
<dbReference type="PRINTS" id="PR00598">
    <property type="entry name" value="HTHMARR"/>
</dbReference>
<dbReference type="AlphaFoldDB" id="A0A919JXV0"/>
<feature type="domain" description="HTH marR-type" evidence="1">
    <location>
        <begin position="18"/>
        <end position="149"/>
    </location>
</feature>
<keyword evidence="3" id="KW-1185">Reference proteome</keyword>
<dbReference type="SMART" id="SM00347">
    <property type="entry name" value="HTH_MARR"/>
    <property type="match status" value="1"/>
</dbReference>
<sequence>MLLVLVAAPDGGDMGDSRDWLSLTLARRGAIADARLRAALAASKLTPRHVTVLLHLDAEAACQQVLVEVLEVDPSVLVSLLNDLERSGLIERRRDPADRRRHIVEITTAGVGTLQDVGTAVAAAEEELFAALSPAERETLGELLGRVGVHRSGDCPRSGLKAALGIGS</sequence>
<dbReference type="PANTHER" id="PTHR33164:SF95">
    <property type="entry name" value="TRANSCRIPTIONAL REGULATOR"/>
    <property type="match status" value="1"/>
</dbReference>
<evidence type="ECO:0000313" key="3">
    <source>
        <dbReference type="Proteomes" id="UP000636960"/>
    </source>
</evidence>
<dbReference type="InterPro" id="IPR039422">
    <property type="entry name" value="MarR/SlyA-like"/>
</dbReference>
<dbReference type="Pfam" id="PF12802">
    <property type="entry name" value="MarR_2"/>
    <property type="match status" value="1"/>
</dbReference>
<evidence type="ECO:0000259" key="1">
    <source>
        <dbReference type="PROSITE" id="PS50995"/>
    </source>
</evidence>
<dbReference type="GO" id="GO:0006950">
    <property type="term" value="P:response to stress"/>
    <property type="evidence" value="ECO:0007669"/>
    <property type="project" value="TreeGrafter"/>
</dbReference>
<dbReference type="InterPro" id="IPR036388">
    <property type="entry name" value="WH-like_DNA-bd_sf"/>
</dbReference>
<protein>
    <recommendedName>
        <fullName evidence="1">HTH marR-type domain-containing protein</fullName>
    </recommendedName>
</protein>
<dbReference type="InterPro" id="IPR000835">
    <property type="entry name" value="HTH_MarR-typ"/>
</dbReference>
<comment type="caution">
    <text evidence="2">The sequence shown here is derived from an EMBL/GenBank/DDBJ whole genome shotgun (WGS) entry which is preliminary data.</text>
</comment>
<reference evidence="2" key="1">
    <citation type="submission" date="2021-01" db="EMBL/GenBank/DDBJ databases">
        <title>Whole genome shotgun sequence of Actinoplanes rishiriensis NBRC 108556.</title>
        <authorList>
            <person name="Komaki H."/>
            <person name="Tamura T."/>
        </authorList>
    </citation>
    <scope>NUCLEOTIDE SEQUENCE</scope>
    <source>
        <strain evidence="2">NBRC 108556</strain>
    </source>
</reference>
<dbReference type="Gene3D" id="1.10.10.10">
    <property type="entry name" value="Winged helix-like DNA-binding domain superfamily/Winged helix DNA-binding domain"/>
    <property type="match status" value="1"/>
</dbReference>
<dbReference type="GO" id="GO:0003700">
    <property type="term" value="F:DNA-binding transcription factor activity"/>
    <property type="evidence" value="ECO:0007669"/>
    <property type="project" value="InterPro"/>
</dbReference>
<dbReference type="RefSeq" id="WP_203778804.1">
    <property type="nucleotide sequence ID" value="NZ_BOMV01000005.1"/>
</dbReference>
<proteinExistence type="predicted"/>